<name>A0ABV9EVC4_9ACTN</name>
<evidence type="ECO:0000313" key="2">
    <source>
        <dbReference type="Proteomes" id="UP001595891"/>
    </source>
</evidence>
<keyword evidence="1" id="KW-0255">Endonuclease</keyword>
<organism evidence="1 2">
    <name type="scientific">Sphaerisporangium corydalis</name>
    <dbReference type="NCBI Taxonomy" id="1441875"/>
    <lineage>
        <taxon>Bacteria</taxon>
        <taxon>Bacillati</taxon>
        <taxon>Actinomycetota</taxon>
        <taxon>Actinomycetes</taxon>
        <taxon>Streptosporangiales</taxon>
        <taxon>Streptosporangiaceae</taxon>
        <taxon>Sphaerisporangium</taxon>
    </lineage>
</organism>
<evidence type="ECO:0000313" key="1">
    <source>
        <dbReference type="EMBL" id="MFC4592415.1"/>
    </source>
</evidence>
<dbReference type="Gene3D" id="3.60.10.10">
    <property type="entry name" value="Endonuclease/exonuclease/phosphatase"/>
    <property type="match status" value="1"/>
</dbReference>
<accession>A0ABV9EVC4</accession>
<keyword evidence="1" id="KW-0540">Nuclease</keyword>
<dbReference type="InterPro" id="IPR036691">
    <property type="entry name" value="Endo/exonu/phosph_ase_sf"/>
</dbReference>
<sequence>MSQNILHSAHRDGRWSRLADVIRRQEPTVVLLQECRGWLDDDRAQIAQAEHDLGMRVLMARSPGSGHIALAYRPDEGLRWLGLEDHAVTVTNGYAAVRFAVDGLQVPLVLISAHLSCYSADLAVQEAQTLIVRAHRYNGLGIIGGDINHCPVGDPEPPWGRVQPHNRMIRCHRPIGPDQPWRANTIVGETFAAGTMIDVAGYLADTRGDSSFRAHTGVNGLVRVDQFHVTAALQDAIVDYQRVDPEGASDHYGILAVIDTDRIDQTKLRAYT</sequence>
<proteinExistence type="predicted"/>
<keyword evidence="1" id="KW-0378">Hydrolase</keyword>
<keyword evidence="2" id="KW-1185">Reference proteome</keyword>
<dbReference type="EMBL" id="JBHSFN010000050">
    <property type="protein sequence ID" value="MFC4592415.1"/>
    <property type="molecule type" value="Genomic_DNA"/>
</dbReference>
<dbReference type="RefSeq" id="WP_262850133.1">
    <property type="nucleotide sequence ID" value="NZ_JANZYP010000097.1"/>
</dbReference>
<dbReference type="GO" id="GO:0004519">
    <property type="term" value="F:endonuclease activity"/>
    <property type="evidence" value="ECO:0007669"/>
    <property type="project" value="UniProtKB-KW"/>
</dbReference>
<gene>
    <name evidence="1" type="ORF">ACFO8L_40445</name>
</gene>
<comment type="caution">
    <text evidence="1">The sequence shown here is derived from an EMBL/GenBank/DDBJ whole genome shotgun (WGS) entry which is preliminary data.</text>
</comment>
<dbReference type="SUPFAM" id="SSF56219">
    <property type="entry name" value="DNase I-like"/>
    <property type="match status" value="1"/>
</dbReference>
<dbReference type="Proteomes" id="UP001595891">
    <property type="component" value="Unassembled WGS sequence"/>
</dbReference>
<reference evidence="2" key="1">
    <citation type="journal article" date="2019" name="Int. J. Syst. Evol. Microbiol.">
        <title>The Global Catalogue of Microorganisms (GCM) 10K type strain sequencing project: providing services to taxonomists for standard genome sequencing and annotation.</title>
        <authorList>
            <consortium name="The Broad Institute Genomics Platform"/>
            <consortium name="The Broad Institute Genome Sequencing Center for Infectious Disease"/>
            <person name="Wu L."/>
            <person name="Ma J."/>
        </authorList>
    </citation>
    <scope>NUCLEOTIDE SEQUENCE [LARGE SCALE GENOMIC DNA]</scope>
    <source>
        <strain evidence="2">CCUG 49560</strain>
    </source>
</reference>
<protein>
    <submittedName>
        <fullName evidence="1">Endonuclease/exonuclease/phosphatase family protein</fullName>
    </submittedName>
</protein>